<feature type="transmembrane region" description="Helical" evidence="1">
    <location>
        <begin position="107"/>
        <end position="126"/>
    </location>
</feature>
<dbReference type="Proteomes" id="UP001501285">
    <property type="component" value="Unassembled WGS sequence"/>
</dbReference>
<evidence type="ECO:0000313" key="3">
    <source>
        <dbReference type="Proteomes" id="UP001501285"/>
    </source>
</evidence>
<feature type="transmembrane region" description="Helical" evidence="1">
    <location>
        <begin position="84"/>
        <end position="101"/>
    </location>
</feature>
<keyword evidence="1" id="KW-1133">Transmembrane helix</keyword>
<sequence>MSILDQRRRSSSPPEPEAPGRKVALALGILGLLVAAAALVVPSSNLADLCWAVGFGILFIALLVTVVGVVRARGDRLSAAPTSAAGWLSLACFLAAVAFAFTSFGEISLALGLVSAASAVGAVTVSRERSVPVITLPLLGGVFVLAFVLGEVLIGPP</sequence>
<comment type="caution">
    <text evidence="2">The sequence shown here is derived from an EMBL/GenBank/DDBJ whole genome shotgun (WGS) entry which is preliminary data.</text>
</comment>
<protein>
    <recommendedName>
        <fullName evidence="4">Tripartite tricarboxylate transporter TctB family protein</fullName>
    </recommendedName>
</protein>
<evidence type="ECO:0008006" key="4">
    <source>
        <dbReference type="Google" id="ProtNLM"/>
    </source>
</evidence>
<feature type="transmembrane region" description="Helical" evidence="1">
    <location>
        <begin position="53"/>
        <end position="72"/>
    </location>
</feature>
<keyword evidence="1" id="KW-0812">Transmembrane</keyword>
<keyword evidence="1" id="KW-0472">Membrane</keyword>
<keyword evidence="3" id="KW-1185">Reference proteome</keyword>
<organism evidence="2 3">
    <name type="scientific">Terrabacter terrae</name>
    <dbReference type="NCBI Taxonomy" id="318434"/>
    <lineage>
        <taxon>Bacteria</taxon>
        <taxon>Bacillati</taxon>
        <taxon>Actinomycetota</taxon>
        <taxon>Actinomycetes</taxon>
        <taxon>Micrococcales</taxon>
        <taxon>Intrasporangiaceae</taxon>
        <taxon>Terrabacter</taxon>
    </lineage>
</organism>
<feature type="transmembrane region" description="Helical" evidence="1">
    <location>
        <begin position="133"/>
        <end position="154"/>
    </location>
</feature>
<dbReference type="RefSeq" id="WP_343986199.1">
    <property type="nucleotide sequence ID" value="NZ_BAAANB010000001.1"/>
</dbReference>
<reference evidence="2 3" key="1">
    <citation type="journal article" date="2019" name="Int. J. Syst. Evol. Microbiol.">
        <title>The Global Catalogue of Microorganisms (GCM) 10K type strain sequencing project: providing services to taxonomists for standard genome sequencing and annotation.</title>
        <authorList>
            <consortium name="The Broad Institute Genomics Platform"/>
            <consortium name="The Broad Institute Genome Sequencing Center for Infectious Disease"/>
            <person name="Wu L."/>
            <person name="Ma J."/>
        </authorList>
    </citation>
    <scope>NUCLEOTIDE SEQUENCE [LARGE SCALE GENOMIC DNA]</scope>
    <source>
        <strain evidence="2 3">JCM 14283</strain>
    </source>
</reference>
<gene>
    <name evidence="2" type="ORF">GCM10009740_02090</name>
</gene>
<dbReference type="EMBL" id="BAAANB010000001">
    <property type="protein sequence ID" value="GAA2018054.1"/>
    <property type="molecule type" value="Genomic_DNA"/>
</dbReference>
<proteinExistence type="predicted"/>
<evidence type="ECO:0000256" key="1">
    <source>
        <dbReference type="SAM" id="Phobius"/>
    </source>
</evidence>
<evidence type="ECO:0000313" key="2">
    <source>
        <dbReference type="EMBL" id="GAA2018054.1"/>
    </source>
</evidence>
<accession>A0ABN2TQY9</accession>
<feature type="transmembrane region" description="Helical" evidence="1">
    <location>
        <begin position="23"/>
        <end position="41"/>
    </location>
</feature>
<name>A0ABN2TQY9_9MICO</name>